<comment type="subcellular location">
    <subcellularLocation>
        <location evidence="1">Cell outer membrane</location>
    </subcellularLocation>
</comment>
<dbReference type="PANTHER" id="PTHR30026:SF20">
    <property type="entry name" value="OUTER MEMBRANE PROTEIN TOLC"/>
    <property type="match status" value="1"/>
</dbReference>
<keyword evidence="7" id="KW-1185">Reference proteome</keyword>
<organism evidence="6 7">
    <name type="scientific">Neolewinella antarctica</name>
    <dbReference type="NCBI Taxonomy" id="442734"/>
    <lineage>
        <taxon>Bacteria</taxon>
        <taxon>Pseudomonadati</taxon>
        <taxon>Bacteroidota</taxon>
        <taxon>Saprospiria</taxon>
        <taxon>Saprospirales</taxon>
        <taxon>Lewinellaceae</taxon>
        <taxon>Neolewinella</taxon>
    </lineage>
</organism>
<evidence type="ECO:0000256" key="5">
    <source>
        <dbReference type="ARBA" id="ARBA00023237"/>
    </source>
</evidence>
<keyword evidence="3" id="KW-0812">Transmembrane</keyword>
<reference evidence="6 7" key="1">
    <citation type="submission" date="2020-03" db="EMBL/GenBank/DDBJ databases">
        <title>Genomic Encyclopedia of Type Strains, Phase IV (KMG-IV): sequencing the most valuable type-strain genomes for metagenomic binning, comparative biology and taxonomic classification.</title>
        <authorList>
            <person name="Goeker M."/>
        </authorList>
    </citation>
    <scope>NUCLEOTIDE SEQUENCE [LARGE SCALE GENOMIC DNA]</scope>
    <source>
        <strain evidence="6 7">DSM 105096</strain>
    </source>
</reference>
<evidence type="ECO:0000313" key="6">
    <source>
        <dbReference type="EMBL" id="NJC25430.1"/>
    </source>
</evidence>
<comment type="caution">
    <text evidence="6">The sequence shown here is derived from an EMBL/GenBank/DDBJ whole genome shotgun (WGS) entry which is preliminary data.</text>
</comment>
<protein>
    <submittedName>
        <fullName evidence="6">Outer membrane protein TolC</fullName>
    </submittedName>
</protein>
<evidence type="ECO:0000313" key="7">
    <source>
        <dbReference type="Proteomes" id="UP000770785"/>
    </source>
</evidence>
<keyword evidence="5" id="KW-0998">Cell outer membrane</keyword>
<dbReference type="Proteomes" id="UP000770785">
    <property type="component" value="Unassembled WGS sequence"/>
</dbReference>
<dbReference type="InterPro" id="IPR051906">
    <property type="entry name" value="TolC-like"/>
</dbReference>
<keyword evidence="2" id="KW-1134">Transmembrane beta strand</keyword>
<evidence type="ECO:0000256" key="3">
    <source>
        <dbReference type="ARBA" id="ARBA00022692"/>
    </source>
</evidence>
<sequence length="486" mass="55722">MRIFHEEKSIPNWLTVCTVYRKVLLGTVLLLLGSPVLSGQTAANVFSLEEFLTSVQLHHPISLQADLQTDRARAEMLMARGNLDPVLEADWAQKDFDDKLYYQTYQSKLRVPTVYGVDVVAGYEQTDGVFLNPEEQTDDLGLWHVGLEADLLQGLIVNERRIALDRAGVIQQLNENERQIALNDLLYEASTTYVDWQKFFYYEGVLDSNLILATTYFESTRISYDNGEYTAMDTLEAFILLQDALTELRKNDAKLIKAQQTMENYLWFDGTPLELQPGIIPSPFALGVPLVLVDPTVNLVATNPLIKYYLNKQEVYQIEQRLKRVKARPKLKVKYNALLATGEESLRPNFSSNDFRWGFDFSVPLLLRQARAQVQLGEIKIRENGLELLAKQNELNNKLRASIDQIDVLRDQVGITEANTVRYRTLLGLENTKFIYGESSVFLLNKRQEKYIEAQLKLIELKAQIRKELLNYRFLANDLIEGLPEN</sequence>
<dbReference type="RefSeq" id="WP_168036182.1">
    <property type="nucleotide sequence ID" value="NZ_JAATJH010000001.1"/>
</dbReference>
<proteinExistence type="predicted"/>
<gene>
    <name evidence="6" type="ORF">GGR27_000911</name>
</gene>
<keyword evidence="4" id="KW-0472">Membrane</keyword>
<evidence type="ECO:0000256" key="1">
    <source>
        <dbReference type="ARBA" id="ARBA00004442"/>
    </source>
</evidence>
<name>A0ABX0X8S6_9BACT</name>
<dbReference type="PANTHER" id="PTHR30026">
    <property type="entry name" value="OUTER MEMBRANE PROTEIN TOLC"/>
    <property type="match status" value="1"/>
</dbReference>
<evidence type="ECO:0000256" key="4">
    <source>
        <dbReference type="ARBA" id="ARBA00023136"/>
    </source>
</evidence>
<dbReference type="SUPFAM" id="SSF56954">
    <property type="entry name" value="Outer membrane efflux proteins (OEP)"/>
    <property type="match status" value="1"/>
</dbReference>
<dbReference type="EMBL" id="JAATJH010000001">
    <property type="protein sequence ID" value="NJC25430.1"/>
    <property type="molecule type" value="Genomic_DNA"/>
</dbReference>
<dbReference type="Gene3D" id="1.20.1600.10">
    <property type="entry name" value="Outer membrane efflux proteins (OEP)"/>
    <property type="match status" value="1"/>
</dbReference>
<evidence type="ECO:0000256" key="2">
    <source>
        <dbReference type="ARBA" id="ARBA00022452"/>
    </source>
</evidence>
<accession>A0ABX0X8S6</accession>